<evidence type="ECO:0008006" key="3">
    <source>
        <dbReference type="Google" id="ProtNLM"/>
    </source>
</evidence>
<dbReference type="RefSeq" id="WP_379653460.1">
    <property type="nucleotide sequence ID" value="NZ_JBHTMB010000378.1"/>
</dbReference>
<gene>
    <name evidence="1" type="ORF">ACFQ34_33705</name>
</gene>
<dbReference type="EMBL" id="JBHTMB010000378">
    <property type="protein sequence ID" value="MFD1238258.1"/>
    <property type="molecule type" value="Genomic_DNA"/>
</dbReference>
<sequence>SITFAGLPQEIVDQLDELGHVVVTKAHEDGPALGDTLVTEALYTGVVIYGTHEKDVDQFTLSGEGIEWWLGTPDKLGEVIETPKTYSGNTFSSVITDLIPGSLAVGTLTNTGLTTYTGTQQWQSPREAIDYVCDTLGATWRINPDFTLDAGPQSAVFASGRAVIVRRPDDAGEDMTLRAYPGPAEVATDVEDFTTRVVVLGEVSESTVVTGTWDIASGKNPYKDFFGNPVKLTRLVSESSTEGVNANARAEAIGEQYENPQRAITLDSIAYEFDGTIQVGDMVWIWDPDSGLTDDTNEVQFRGYRLNPISEQVTTLTWPVTSEMGVYYRSRLGAWIDLSPWVVGSDDATTIEVGKNTRELASSGASV</sequence>
<proteinExistence type="predicted"/>
<feature type="non-terminal residue" evidence="1">
    <location>
        <position position="367"/>
    </location>
</feature>
<accession>A0ABW3VU77</accession>
<keyword evidence="2" id="KW-1185">Reference proteome</keyword>
<dbReference type="Proteomes" id="UP001597182">
    <property type="component" value="Unassembled WGS sequence"/>
</dbReference>
<comment type="caution">
    <text evidence="1">The sequence shown here is derived from an EMBL/GenBank/DDBJ whole genome shotgun (WGS) entry which is preliminary data.</text>
</comment>
<organism evidence="1 2">
    <name type="scientific">Pseudonocardia benzenivorans</name>
    <dbReference type="NCBI Taxonomy" id="228005"/>
    <lineage>
        <taxon>Bacteria</taxon>
        <taxon>Bacillati</taxon>
        <taxon>Actinomycetota</taxon>
        <taxon>Actinomycetes</taxon>
        <taxon>Pseudonocardiales</taxon>
        <taxon>Pseudonocardiaceae</taxon>
        <taxon>Pseudonocardia</taxon>
    </lineage>
</organism>
<name>A0ABW3VU77_9PSEU</name>
<feature type="non-terminal residue" evidence="1">
    <location>
        <position position="1"/>
    </location>
</feature>
<evidence type="ECO:0000313" key="1">
    <source>
        <dbReference type="EMBL" id="MFD1238258.1"/>
    </source>
</evidence>
<reference evidence="2" key="1">
    <citation type="journal article" date="2019" name="Int. J. Syst. Evol. Microbiol.">
        <title>The Global Catalogue of Microorganisms (GCM) 10K type strain sequencing project: providing services to taxonomists for standard genome sequencing and annotation.</title>
        <authorList>
            <consortium name="The Broad Institute Genomics Platform"/>
            <consortium name="The Broad Institute Genome Sequencing Center for Infectious Disease"/>
            <person name="Wu L."/>
            <person name="Ma J."/>
        </authorList>
    </citation>
    <scope>NUCLEOTIDE SEQUENCE [LARGE SCALE GENOMIC DNA]</scope>
    <source>
        <strain evidence="2">CCUG 49018</strain>
    </source>
</reference>
<protein>
    <recommendedName>
        <fullName evidence="3">Tip attachment protein J domain-containing protein</fullName>
    </recommendedName>
</protein>
<evidence type="ECO:0000313" key="2">
    <source>
        <dbReference type="Proteomes" id="UP001597182"/>
    </source>
</evidence>